<dbReference type="Proteomes" id="UP000046393">
    <property type="component" value="Unplaced"/>
</dbReference>
<dbReference type="PROSITE" id="PS50011">
    <property type="entry name" value="PROTEIN_KINASE_DOM"/>
    <property type="match status" value="1"/>
</dbReference>
<evidence type="ECO:0000313" key="6">
    <source>
        <dbReference type="WBParaSite" id="SMUV_0000881301-mRNA-1"/>
    </source>
</evidence>
<evidence type="ECO:0000313" key="5">
    <source>
        <dbReference type="Proteomes" id="UP000046393"/>
    </source>
</evidence>
<keyword evidence="5" id="KW-1185">Reference proteome</keyword>
<dbReference type="Pfam" id="PF00069">
    <property type="entry name" value="Pkinase"/>
    <property type="match status" value="1"/>
</dbReference>
<dbReference type="GO" id="GO:0004674">
    <property type="term" value="F:protein serine/threonine kinase activity"/>
    <property type="evidence" value="ECO:0007669"/>
    <property type="project" value="TreeGrafter"/>
</dbReference>
<dbReference type="SMART" id="SM00220">
    <property type="entry name" value="S_TKc"/>
    <property type="match status" value="1"/>
</dbReference>
<dbReference type="PROSITE" id="PS00108">
    <property type="entry name" value="PROTEIN_KINASE_ST"/>
    <property type="match status" value="1"/>
</dbReference>
<evidence type="ECO:0000256" key="1">
    <source>
        <dbReference type="ARBA" id="ARBA00022741"/>
    </source>
</evidence>
<dbReference type="STRING" id="451379.A0A0N5AVA2"/>
<reference evidence="6" key="1">
    <citation type="submission" date="2016-04" db="UniProtKB">
        <authorList>
            <consortium name="WormBaseParasite"/>
        </authorList>
    </citation>
    <scope>IDENTIFICATION</scope>
</reference>
<dbReference type="GO" id="GO:0005524">
    <property type="term" value="F:ATP binding"/>
    <property type="evidence" value="ECO:0007669"/>
    <property type="project" value="UniProtKB-UniRule"/>
</dbReference>
<dbReference type="InterPro" id="IPR000719">
    <property type="entry name" value="Prot_kinase_dom"/>
</dbReference>
<dbReference type="GO" id="GO:0005634">
    <property type="term" value="C:nucleus"/>
    <property type="evidence" value="ECO:0007669"/>
    <property type="project" value="TreeGrafter"/>
</dbReference>
<dbReference type="InterPro" id="IPR017441">
    <property type="entry name" value="Protein_kinase_ATP_BS"/>
</dbReference>
<dbReference type="FunFam" id="1.10.510.10:FF:000351">
    <property type="entry name" value="PAS domain-containing serine/threonine-protein kinase"/>
    <property type="match status" value="1"/>
</dbReference>
<keyword evidence="1 3" id="KW-0547">Nucleotide-binding</keyword>
<dbReference type="SUPFAM" id="SSF56112">
    <property type="entry name" value="Protein kinase-like (PK-like)"/>
    <property type="match status" value="1"/>
</dbReference>
<dbReference type="WBParaSite" id="SMUV_0000881301-mRNA-1">
    <property type="protein sequence ID" value="SMUV_0000881301-mRNA-1"/>
    <property type="gene ID" value="SMUV_0000881301"/>
</dbReference>
<dbReference type="AlphaFoldDB" id="A0A0N5AVA2"/>
<dbReference type="PANTHER" id="PTHR24346:SF51">
    <property type="entry name" value="PAS DOMAIN-CONTAINING SERINE_THREONINE-PROTEIN KINASE"/>
    <property type="match status" value="1"/>
</dbReference>
<organism evidence="5 6">
    <name type="scientific">Syphacia muris</name>
    <dbReference type="NCBI Taxonomy" id="451379"/>
    <lineage>
        <taxon>Eukaryota</taxon>
        <taxon>Metazoa</taxon>
        <taxon>Ecdysozoa</taxon>
        <taxon>Nematoda</taxon>
        <taxon>Chromadorea</taxon>
        <taxon>Rhabditida</taxon>
        <taxon>Spirurina</taxon>
        <taxon>Oxyuridomorpha</taxon>
        <taxon>Oxyuroidea</taxon>
        <taxon>Oxyuridae</taxon>
        <taxon>Syphacia</taxon>
    </lineage>
</organism>
<feature type="binding site" evidence="3">
    <location>
        <position position="551"/>
    </location>
    <ligand>
        <name>ATP</name>
        <dbReference type="ChEBI" id="CHEBI:30616"/>
    </ligand>
</feature>
<dbReference type="GO" id="GO:0005829">
    <property type="term" value="C:cytosol"/>
    <property type="evidence" value="ECO:0007669"/>
    <property type="project" value="TreeGrafter"/>
</dbReference>
<protein>
    <submittedName>
        <fullName evidence="6">Protein kinase domain-containing protein</fullName>
    </submittedName>
</protein>
<dbReference type="Gene3D" id="1.10.510.10">
    <property type="entry name" value="Transferase(Phosphotransferase) domain 1"/>
    <property type="match status" value="1"/>
</dbReference>
<dbReference type="GO" id="GO:0035556">
    <property type="term" value="P:intracellular signal transduction"/>
    <property type="evidence" value="ECO:0007669"/>
    <property type="project" value="TreeGrafter"/>
</dbReference>
<dbReference type="InterPro" id="IPR008271">
    <property type="entry name" value="Ser/Thr_kinase_AS"/>
</dbReference>
<evidence type="ECO:0000256" key="3">
    <source>
        <dbReference type="PROSITE-ProRule" id="PRU10141"/>
    </source>
</evidence>
<evidence type="ECO:0000256" key="2">
    <source>
        <dbReference type="ARBA" id="ARBA00022840"/>
    </source>
</evidence>
<dbReference type="InterPro" id="IPR011009">
    <property type="entry name" value="Kinase-like_dom_sf"/>
</dbReference>
<dbReference type="GO" id="GO:0045719">
    <property type="term" value="P:negative regulation of glycogen biosynthetic process"/>
    <property type="evidence" value="ECO:0007669"/>
    <property type="project" value="TreeGrafter"/>
</dbReference>
<feature type="domain" description="Protein kinase" evidence="4">
    <location>
        <begin position="518"/>
        <end position="772"/>
    </location>
</feature>
<dbReference type="Gene3D" id="3.30.200.20">
    <property type="entry name" value="Phosphorylase Kinase, domain 1"/>
    <property type="match status" value="1"/>
</dbReference>
<proteinExistence type="predicted"/>
<sequence length="834" mass="92526">MGVKYAIYFYSSGEKSVFAAYSRTLRESHNTVSTSLRKVAASNHLTSPDCLSQAPLLSALYGLTDIKILGRNLAANLGINGTKTMVDDTNSSLCEATSSTNKSLGTASTADEEKKTLKSKNAFQRRHMTDGGVSRRWLLLMEPIDALFIACTLGAKGRIFRVDDNMALLLGYSSMTELLGTEIQKLIPAIQLDSGEDEQHVCAVGVRGNSIPVTVRVCAERDPITHYATMYELEIRALSAVNGVITLTNTGALHSFNENFIEALVGKGVKELAENEDVYITDLIPEFHSYILDNFEICNKDTDDSHNTGLNASSTKEDFVEESRKSSSFKGSATVPGSCQFSNNLLPVFTLNDSNSLKVTKQPTPSVPSGISATLSKEKVDDIIGDEKNSSSALCELKSALEDEKPKLIREGSFFGLAKHSDSNLIAVRFDIRRLDVGFPANWVVCIGYDRSVDFGLFGDDGASRKDSDAVCSSVDNDDDIDFGDRKQSTLGSEPSISLQTLENENAEAVRGEYSQHYNTFHLIGNGAFGSVKLAARKDTGLLAVAKFVCKAKVLPESWVKSPKRGNTMVPIEIHLLGTLSHPNIVKVLDIFENNTYYQLVMEKLGCGMDLFEFIDNQPGLDEPLTSYIFRQIVNAVAYLHSNKIVHRDVKDENVIIDQNFSCKLIDFGSAAYFGRDIVFSTFCGTMEYCSPEVLSGNKYRGPELEMWSLGVLLYTLVYFENPFRTLQETVRAEIELPWDVSDGLYQVIAWLLHRDPRLRATVNEIKNHWWVQQPINLRRYKFQDMLKSCGRAQIEPLQYASELATRLKNQSSCSALDSEFSRPIQNTNAMHAR</sequence>
<dbReference type="PROSITE" id="PS00107">
    <property type="entry name" value="PROTEIN_KINASE_ATP"/>
    <property type="match status" value="1"/>
</dbReference>
<keyword evidence="2 3" id="KW-0067">ATP-binding</keyword>
<dbReference type="PANTHER" id="PTHR24346">
    <property type="entry name" value="MAP/MICROTUBULE AFFINITY-REGULATING KINASE"/>
    <property type="match status" value="1"/>
</dbReference>
<accession>A0A0N5AVA2</accession>
<evidence type="ECO:0000259" key="4">
    <source>
        <dbReference type="PROSITE" id="PS50011"/>
    </source>
</evidence>
<name>A0A0N5AVA2_9BILA</name>